<protein>
    <submittedName>
        <fullName evidence="1">Uncharacterized protein</fullName>
    </submittedName>
</protein>
<dbReference type="EMBL" id="BX294144">
    <property type="protein sequence ID" value="CAD74782.1"/>
    <property type="molecule type" value="Genomic_DNA"/>
</dbReference>
<dbReference type="KEGG" id="rba:RB6407"/>
<gene>
    <name evidence="1" type="ordered locus">RB6407</name>
</gene>
<keyword evidence="2" id="KW-1185">Reference proteome</keyword>
<dbReference type="Proteomes" id="UP000001025">
    <property type="component" value="Chromosome"/>
</dbReference>
<dbReference type="AlphaFoldDB" id="Q7UQC2"/>
<reference evidence="1 2" key="1">
    <citation type="journal article" date="2003" name="Proc. Natl. Acad. Sci. U.S.A.">
        <title>Complete genome sequence of the marine planctomycete Pirellula sp. strain 1.</title>
        <authorList>
            <person name="Gloeckner F.O."/>
            <person name="Kube M."/>
            <person name="Bauer M."/>
            <person name="Teeling H."/>
            <person name="Lombardot T."/>
            <person name="Ludwig W."/>
            <person name="Gade D."/>
            <person name="Beck A."/>
            <person name="Borzym K."/>
            <person name="Heitmann K."/>
            <person name="Rabus R."/>
            <person name="Schlesner H."/>
            <person name="Amann R."/>
            <person name="Reinhardt R."/>
        </authorList>
    </citation>
    <scope>NUCLEOTIDE SEQUENCE [LARGE SCALE GENOMIC DNA]</scope>
    <source>
        <strain evidence="2">DSM 10527 / NCIMB 13988 / SH1</strain>
    </source>
</reference>
<sequence length="157" mass="17656">MVNRESIDLLNLVVSEDFVATDFRIEVSFPVEYLCRDLITVGQTDPSWPIPSRLPKSGTEHRFLQYADARSSDVNWSVVRRRSPYSAQVVIKLSLAGQVYSLAQVGPDFVVLREFPKQSEKSNTGRLDVIIDDRVATSKQVFLPQGIVCGSKKASYF</sequence>
<dbReference type="InParanoid" id="Q7UQC2"/>
<organism evidence="1 2">
    <name type="scientific">Rhodopirellula baltica (strain DSM 10527 / NCIMB 13988 / SH1)</name>
    <dbReference type="NCBI Taxonomy" id="243090"/>
    <lineage>
        <taxon>Bacteria</taxon>
        <taxon>Pseudomonadati</taxon>
        <taxon>Planctomycetota</taxon>
        <taxon>Planctomycetia</taxon>
        <taxon>Pirellulales</taxon>
        <taxon>Pirellulaceae</taxon>
        <taxon>Rhodopirellula</taxon>
    </lineage>
</organism>
<dbReference type="EnsemblBacteria" id="CAD74782">
    <property type="protein sequence ID" value="CAD74782"/>
    <property type="gene ID" value="RB6407"/>
</dbReference>
<accession>Q7UQC2</accession>
<evidence type="ECO:0000313" key="2">
    <source>
        <dbReference type="Proteomes" id="UP000001025"/>
    </source>
</evidence>
<evidence type="ECO:0000313" key="1">
    <source>
        <dbReference type="EMBL" id="CAD74782.1"/>
    </source>
</evidence>
<name>Q7UQC2_RHOBA</name>
<dbReference type="OrthoDB" id="288373at2"/>
<proteinExistence type="predicted"/>
<dbReference type="HOGENOM" id="CLU_1676472_0_0_0"/>
<dbReference type="STRING" id="243090.RB6407"/>